<dbReference type="PROSITE" id="PS50878">
    <property type="entry name" value="RT_POL"/>
    <property type="match status" value="1"/>
</dbReference>
<dbReference type="InterPro" id="IPR000477">
    <property type="entry name" value="RT_dom"/>
</dbReference>
<evidence type="ECO:0000259" key="2">
    <source>
        <dbReference type="PROSITE" id="PS50878"/>
    </source>
</evidence>
<comment type="caution">
    <text evidence="3">The sequence shown here is derived from an EMBL/GenBank/DDBJ whole genome shotgun (WGS) entry which is preliminary data.</text>
</comment>
<accession>U3AMG8</accession>
<dbReference type="STRING" id="1219077.VAZ01S_017_00600"/>
<dbReference type="AlphaFoldDB" id="U3AMG8"/>
<dbReference type="PANTHER" id="PTHR34047:SF8">
    <property type="entry name" value="PROTEIN YKFC"/>
    <property type="match status" value="1"/>
</dbReference>
<comment type="similarity">
    <text evidence="1">Belongs to the bacterial reverse transcriptase family.</text>
</comment>
<name>U3AMG8_9VIBR</name>
<gene>
    <name evidence="3" type="ORF">VAZ01S_017_00600</name>
</gene>
<evidence type="ECO:0000313" key="3">
    <source>
        <dbReference type="EMBL" id="GAD74965.1"/>
    </source>
</evidence>
<dbReference type="CDD" id="cd01646">
    <property type="entry name" value="RT_Bac_retron_I"/>
    <property type="match status" value="1"/>
</dbReference>
<dbReference type="OrthoDB" id="7055795at2"/>
<dbReference type="RefSeq" id="WP_021708743.1">
    <property type="nucleotide sequence ID" value="NZ_BAOB01000402.1"/>
</dbReference>
<evidence type="ECO:0000313" key="4">
    <source>
        <dbReference type="Proteomes" id="UP000016567"/>
    </source>
</evidence>
<feature type="domain" description="Reverse transcriptase" evidence="2">
    <location>
        <begin position="44"/>
        <end position="276"/>
    </location>
</feature>
<dbReference type="eggNOG" id="COG3344">
    <property type="taxonomic scope" value="Bacteria"/>
</dbReference>
<dbReference type="EMBL" id="BATL01000017">
    <property type="protein sequence ID" value="GAD74965.1"/>
    <property type="molecule type" value="Genomic_DNA"/>
</dbReference>
<reference evidence="3 4" key="1">
    <citation type="submission" date="2013-09" db="EMBL/GenBank/DDBJ databases">
        <title>Whole genome shotgun sequence of Vibrio azureus NBRC 104587.</title>
        <authorList>
            <person name="Isaki S."/>
            <person name="Hosoyama A."/>
            <person name="Numata M."/>
            <person name="Hashimoto M."/>
            <person name="Hosoyama Y."/>
            <person name="Tsuchikane K."/>
            <person name="Noguchi M."/>
            <person name="Hirakata S."/>
            <person name="Ichikawa N."/>
            <person name="Ohji S."/>
            <person name="Yamazoe A."/>
            <person name="Fujita N."/>
        </authorList>
    </citation>
    <scope>NUCLEOTIDE SEQUENCE [LARGE SCALE GENOMIC DNA]</scope>
    <source>
        <strain evidence="3 4">NBRC 104587</strain>
    </source>
</reference>
<dbReference type="PANTHER" id="PTHR34047">
    <property type="entry name" value="NUCLEAR INTRON MATURASE 1, MITOCHONDRIAL-RELATED"/>
    <property type="match status" value="1"/>
</dbReference>
<keyword evidence="4" id="KW-1185">Reference proteome</keyword>
<protein>
    <recommendedName>
        <fullName evidence="2">Reverse transcriptase domain-containing protein</fullName>
    </recommendedName>
</protein>
<organism evidence="3 4">
    <name type="scientific">Vibrio azureus NBRC 104587</name>
    <dbReference type="NCBI Taxonomy" id="1219077"/>
    <lineage>
        <taxon>Bacteria</taxon>
        <taxon>Pseudomonadati</taxon>
        <taxon>Pseudomonadota</taxon>
        <taxon>Gammaproteobacteria</taxon>
        <taxon>Vibrionales</taxon>
        <taxon>Vibrionaceae</taxon>
        <taxon>Vibrio</taxon>
    </lineage>
</organism>
<dbReference type="Proteomes" id="UP000016567">
    <property type="component" value="Unassembled WGS sequence"/>
</dbReference>
<dbReference type="InterPro" id="IPR051083">
    <property type="entry name" value="GrpII_Intron_Splice-Mob/Def"/>
</dbReference>
<dbReference type="Pfam" id="PF00078">
    <property type="entry name" value="RVT_1"/>
    <property type="match status" value="1"/>
</dbReference>
<sequence length="507" mass="58954">MSKLTEESLEFAKKHISSFYDSDFFPKTFEFEAIWYNWEDVKKHLSSTNISKLRVKHPLSLASKKPKGSYRIVHQLEPLDTIIYTALAYEFAEAIELSRTPEKQKIACSYRIELSEGGFFSKDNGFKNFTERTEKLSTSYEYVLTTDITDFYNQIYLHRLNNALELAAPSLKNKADDLESFLTSLNDKSSQGIPVGPAASILMSEAILVDIDRFIFEKGVEHTRYVDDFRIFSDSKLELEKVLEELTLYLYEAHRLSLATDKTRILETEQYVEGTLHNQYELEKVEIFRTLEVLNPYSGEVDFVEVPVEDEDEKVEHQLNEISDQLLKRDTLDLGLARALIRKAKKSKNISIASVILDNFEFFVPVINDVVLYFEEVTNESFTKVHKKQLKSVINNDAAQSQIVRFWLEWYVAHNSLLLEDREFRQYIHGSEFIENQAIAAVTTKNVSWVRDIKKDVYNVGEKGKRAILFATQILPTDERTHWLKLFAKNSPEELDRWIAKWILEAK</sequence>
<evidence type="ECO:0000256" key="1">
    <source>
        <dbReference type="ARBA" id="ARBA00034120"/>
    </source>
</evidence>
<proteinExistence type="inferred from homology"/>